<dbReference type="KEGG" id="dord:105983017"/>
<evidence type="ECO:0000313" key="3">
    <source>
        <dbReference type="RefSeq" id="XP_012868201.1"/>
    </source>
</evidence>
<keyword evidence="2" id="KW-1185">Reference proteome</keyword>
<dbReference type="AlphaFoldDB" id="A0A1S3EUW8"/>
<feature type="compositionally biased region" description="Basic and acidic residues" evidence="1">
    <location>
        <begin position="24"/>
        <end position="37"/>
    </location>
</feature>
<feature type="region of interest" description="Disordered" evidence="1">
    <location>
        <begin position="125"/>
        <end position="189"/>
    </location>
</feature>
<accession>A0A1S3EUW8</accession>
<feature type="region of interest" description="Disordered" evidence="1">
    <location>
        <begin position="1"/>
        <end position="75"/>
    </location>
</feature>
<name>A0A1S3EUW8_DIPOR</name>
<dbReference type="InParanoid" id="A0A1S3EUW8"/>
<protein>
    <submittedName>
        <fullName evidence="3">Uncharacterized protein</fullName>
    </submittedName>
</protein>
<dbReference type="RefSeq" id="XP_012868201.1">
    <property type="nucleotide sequence ID" value="XM_013012747.1"/>
</dbReference>
<evidence type="ECO:0000256" key="1">
    <source>
        <dbReference type="SAM" id="MobiDB-lite"/>
    </source>
</evidence>
<feature type="compositionally biased region" description="Basic and acidic residues" evidence="1">
    <location>
        <begin position="152"/>
        <end position="169"/>
    </location>
</feature>
<dbReference type="GeneID" id="105983017"/>
<proteinExistence type="predicted"/>
<feature type="compositionally biased region" description="Basic residues" evidence="1">
    <location>
        <begin position="1"/>
        <end position="13"/>
    </location>
</feature>
<evidence type="ECO:0000313" key="2">
    <source>
        <dbReference type="Proteomes" id="UP000081671"/>
    </source>
</evidence>
<reference evidence="3" key="1">
    <citation type="submission" date="2025-08" db="UniProtKB">
        <authorList>
            <consortium name="RefSeq"/>
        </authorList>
    </citation>
    <scope>IDENTIFICATION</scope>
    <source>
        <tissue evidence="3">Kidney</tissue>
    </source>
</reference>
<organism evidence="2 3">
    <name type="scientific">Dipodomys ordii</name>
    <name type="common">Ord's kangaroo rat</name>
    <dbReference type="NCBI Taxonomy" id="10020"/>
    <lineage>
        <taxon>Eukaryota</taxon>
        <taxon>Metazoa</taxon>
        <taxon>Chordata</taxon>
        <taxon>Craniata</taxon>
        <taxon>Vertebrata</taxon>
        <taxon>Euteleostomi</taxon>
        <taxon>Mammalia</taxon>
        <taxon>Eutheria</taxon>
        <taxon>Euarchontoglires</taxon>
        <taxon>Glires</taxon>
        <taxon>Rodentia</taxon>
        <taxon>Castorimorpha</taxon>
        <taxon>Heteromyidae</taxon>
        <taxon>Dipodomyinae</taxon>
        <taxon>Dipodomys</taxon>
    </lineage>
</organism>
<dbReference type="Proteomes" id="UP000081671">
    <property type="component" value="Unplaced"/>
</dbReference>
<sequence>MGRVPTRSRKAQQRPRPGVQPQHRGGDQRVQRLKEEAPEPTGWWIPTGPGETPTREERSGANASPGEAHLPWPGGPGRALRAVAWRGPWSGSRENVCRGLARLHPWKQGYTGLCARLSDGRVCAAPKTKRESRLGPKGNPLPARPRQTQPEADGHLFMDRGRTTGDRAGHPSRLGPGPLSTGDFREIGL</sequence>
<gene>
    <name evidence="3" type="primary">LOC105983017</name>
</gene>